<keyword evidence="4" id="KW-1185">Reference proteome</keyword>
<dbReference type="Gene3D" id="3.40.190.10">
    <property type="entry name" value="Periplasmic binding protein-like II"/>
    <property type="match status" value="1"/>
</dbReference>
<sequence>MKSRLYGALLCAVLAAPAAAAAQDYPQRAIKVVVPSAAGGSPDIIIRLLAQQVGQELGQTLVVENKPGSSGIAGISEVYRARPDGYTIGYANNVTLAINRSTFKELPYDPDRLAPIALLVKVANVLAVNPQVPARTAREFADYVKQHPDQVTYASPGQGTSGHLSGELLAQTAGLRMMHVPYRGSPAATTDVIGGTVQALIDNTPSIGPHLQSGKLRPLAITSLQRSPLFPDVPTVAETLQPGFESVAWGGLVAPPGTPADVVQKLNAALNKALQAPAIRERLQEMGVEIVGGSPQALADYAAQEAHKWAEVVKQAKLPVQ</sequence>
<dbReference type="PANTHER" id="PTHR42928:SF5">
    <property type="entry name" value="BLR1237 PROTEIN"/>
    <property type="match status" value="1"/>
</dbReference>
<dbReference type="Pfam" id="PF03401">
    <property type="entry name" value="TctC"/>
    <property type="match status" value="1"/>
</dbReference>
<evidence type="ECO:0000256" key="1">
    <source>
        <dbReference type="ARBA" id="ARBA00006987"/>
    </source>
</evidence>
<accession>A0A261W2H6</accession>
<dbReference type="SUPFAM" id="SSF53850">
    <property type="entry name" value="Periplasmic binding protein-like II"/>
    <property type="match status" value="1"/>
</dbReference>
<dbReference type="CDD" id="cd13578">
    <property type="entry name" value="PBP2_Bug27"/>
    <property type="match status" value="1"/>
</dbReference>
<dbReference type="Proteomes" id="UP000215633">
    <property type="component" value="Unassembled WGS sequence"/>
</dbReference>
<dbReference type="PANTHER" id="PTHR42928">
    <property type="entry name" value="TRICARBOXYLATE-BINDING PROTEIN"/>
    <property type="match status" value="1"/>
</dbReference>
<proteinExistence type="inferred from homology"/>
<organism evidence="3 4">
    <name type="scientific">Bordetella genomosp. 2</name>
    <dbReference type="NCBI Taxonomy" id="1983456"/>
    <lineage>
        <taxon>Bacteria</taxon>
        <taxon>Pseudomonadati</taxon>
        <taxon>Pseudomonadota</taxon>
        <taxon>Betaproteobacteria</taxon>
        <taxon>Burkholderiales</taxon>
        <taxon>Alcaligenaceae</taxon>
        <taxon>Bordetella</taxon>
    </lineage>
</organism>
<dbReference type="RefSeq" id="WP_094806285.1">
    <property type="nucleotide sequence ID" value="NZ_NEVT01000003.1"/>
</dbReference>
<feature type="chain" id="PRO_5012944042" evidence="2">
    <location>
        <begin position="23"/>
        <end position="321"/>
    </location>
</feature>
<name>A0A261W2H6_9BORD</name>
<dbReference type="InterPro" id="IPR042100">
    <property type="entry name" value="Bug_dom1"/>
</dbReference>
<dbReference type="InterPro" id="IPR005064">
    <property type="entry name" value="BUG"/>
</dbReference>
<protein>
    <submittedName>
        <fullName evidence="3">MFS transporter</fullName>
    </submittedName>
</protein>
<keyword evidence="2" id="KW-0732">Signal</keyword>
<dbReference type="AlphaFoldDB" id="A0A261W2H6"/>
<gene>
    <name evidence="3" type="ORF">CAL24_07645</name>
</gene>
<evidence type="ECO:0000256" key="2">
    <source>
        <dbReference type="SAM" id="SignalP"/>
    </source>
</evidence>
<comment type="caution">
    <text evidence="3">The sequence shown here is derived from an EMBL/GenBank/DDBJ whole genome shotgun (WGS) entry which is preliminary data.</text>
</comment>
<dbReference type="EMBL" id="NEVT01000003">
    <property type="protein sequence ID" value="OZI79783.1"/>
    <property type="molecule type" value="Genomic_DNA"/>
</dbReference>
<evidence type="ECO:0000313" key="4">
    <source>
        <dbReference type="Proteomes" id="UP000215633"/>
    </source>
</evidence>
<reference evidence="4" key="1">
    <citation type="submission" date="2017-05" db="EMBL/GenBank/DDBJ databases">
        <title>Complete and WGS of Bordetella genogroups.</title>
        <authorList>
            <person name="Spilker T."/>
            <person name="Lipuma J."/>
        </authorList>
    </citation>
    <scope>NUCLEOTIDE SEQUENCE [LARGE SCALE GENOMIC DNA]</scope>
    <source>
        <strain evidence="4">AU8256</strain>
    </source>
</reference>
<dbReference type="Gene3D" id="3.40.190.150">
    <property type="entry name" value="Bordetella uptake gene, domain 1"/>
    <property type="match status" value="1"/>
</dbReference>
<evidence type="ECO:0000313" key="3">
    <source>
        <dbReference type="EMBL" id="OZI79783.1"/>
    </source>
</evidence>
<comment type="similarity">
    <text evidence="1">Belongs to the UPF0065 (bug) family.</text>
</comment>
<dbReference type="PIRSF" id="PIRSF017082">
    <property type="entry name" value="YflP"/>
    <property type="match status" value="1"/>
</dbReference>
<feature type="signal peptide" evidence="2">
    <location>
        <begin position="1"/>
        <end position="22"/>
    </location>
</feature>